<evidence type="ECO:0008006" key="7">
    <source>
        <dbReference type="Google" id="ProtNLM"/>
    </source>
</evidence>
<dbReference type="Gene3D" id="2.115.10.20">
    <property type="entry name" value="Glycosyl hydrolase domain, family 43"/>
    <property type="match status" value="1"/>
</dbReference>
<comment type="caution">
    <text evidence="5">The sequence shown here is derived from an EMBL/GenBank/DDBJ whole genome shotgun (WGS) entry which is preliminary data.</text>
</comment>
<dbReference type="Pfam" id="PF04041">
    <property type="entry name" value="Glyco_hydro_130"/>
    <property type="match status" value="1"/>
</dbReference>
<evidence type="ECO:0000256" key="2">
    <source>
        <dbReference type="ARBA" id="ARBA00022679"/>
    </source>
</evidence>
<keyword evidence="1" id="KW-0328">Glycosyltransferase</keyword>
<feature type="transmembrane region" description="Helical" evidence="4">
    <location>
        <begin position="15"/>
        <end position="41"/>
    </location>
</feature>
<keyword evidence="2" id="KW-0808">Transferase</keyword>
<protein>
    <recommendedName>
        <fullName evidence="7">Glycosidase</fullName>
    </recommendedName>
</protein>
<proteinExistence type="inferred from homology"/>
<comment type="similarity">
    <text evidence="3">Belongs to the glycosyl hydrolase 130 family.</text>
</comment>
<dbReference type="Proteomes" id="UP000176185">
    <property type="component" value="Unassembled WGS sequence"/>
</dbReference>
<dbReference type="STRING" id="1797243.A2943_01765"/>
<dbReference type="AlphaFoldDB" id="A0A1F4XH59"/>
<evidence type="ECO:0000256" key="4">
    <source>
        <dbReference type="SAM" id="Phobius"/>
    </source>
</evidence>
<accession>A0A1F4XH59</accession>
<evidence type="ECO:0000313" key="5">
    <source>
        <dbReference type="EMBL" id="OGC80968.1"/>
    </source>
</evidence>
<dbReference type="EMBL" id="MEWX01000010">
    <property type="protein sequence ID" value="OGC80968.1"/>
    <property type="molecule type" value="Genomic_DNA"/>
</dbReference>
<keyword evidence="4" id="KW-0472">Membrane</keyword>
<sequence>MNTGLGAVVVLSTLAAAGLGVVIASVALVLGFIALFLFWFYESRRPLHLFRFKENPILGPDPTHWWESAAVFNPAAVVDQGRVHMLYRAMGTDGISRIGYASSADGIHFDERLPYPVLEPRGGFGMPTLPNRLGPLTYNTVAYASGGGWAGFEDPRIVKIDDRAYVTFVAFDGWGYVRMALTSINRENFLKKNWDWVKPALISPPGEIHKNWVLFPEKIKGKYAILHSIAPAIQVEYIENLDSFHEEDMHIKSKFMPHRNENRWDTWIRGAGPPPLKTRFGWLLLYHAIDERESHRYKVGVMLLDLKDPTHVLARSNVPILEPSEWYENDWKPGVVYATGAVILGNDLIVYYGGGDKHIAAARANLRDFVYKLLSNEHAVLEPVKV</sequence>
<dbReference type="InterPro" id="IPR007184">
    <property type="entry name" value="Mannoside_phosphorylase"/>
</dbReference>
<reference evidence="5 6" key="1">
    <citation type="journal article" date="2016" name="Nat. Commun.">
        <title>Thousands of microbial genomes shed light on interconnected biogeochemical processes in an aquifer system.</title>
        <authorList>
            <person name="Anantharaman K."/>
            <person name="Brown C.T."/>
            <person name="Hug L.A."/>
            <person name="Sharon I."/>
            <person name="Castelle C.J."/>
            <person name="Probst A.J."/>
            <person name="Thomas B.C."/>
            <person name="Singh A."/>
            <person name="Wilkins M.J."/>
            <person name="Karaoz U."/>
            <person name="Brodie E.L."/>
            <person name="Williams K.H."/>
            <person name="Hubbard S.S."/>
            <person name="Banfield J.F."/>
        </authorList>
    </citation>
    <scope>NUCLEOTIDE SEQUENCE [LARGE SCALE GENOMIC DNA]</scope>
</reference>
<dbReference type="PANTHER" id="PTHR34106">
    <property type="entry name" value="GLYCOSIDASE"/>
    <property type="match status" value="1"/>
</dbReference>
<organism evidence="5 6">
    <name type="scientific">Candidatus Adlerbacteria bacterium RIFCSPLOWO2_01_FULL_51_16</name>
    <dbReference type="NCBI Taxonomy" id="1797243"/>
    <lineage>
        <taxon>Bacteria</taxon>
        <taxon>Candidatus Adleribacteriota</taxon>
    </lineage>
</organism>
<evidence type="ECO:0000313" key="6">
    <source>
        <dbReference type="Proteomes" id="UP000176185"/>
    </source>
</evidence>
<name>A0A1F4XH59_9BACT</name>
<dbReference type="PANTHER" id="PTHR34106:SF5">
    <property type="entry name" value="GLYCOSIDASE"/>
    <property type="match status" value="1"/>
</dbReference>
<evidence type="ECO:0000256" key="1">
    <source>
        <dbReference type="ARBA" id="ARBA00022676"/>
    </source>
</evidence>
<dbReference type="SUPFAM" id="SSF75005">
    <property type="entry name" value="Arabinanase/levansucrase/invertase"/>
    <property type="match status" value="1"/>
</dbReference>
<evidence type="ECO:0000256" key="3">
    <source>
        <dbReference type="ARBA" id="ARBA00024356"/>
    </source>
</evidence>
<dbReference type="GO" id="GO:0016757">
    <property type="term" value="F:glycosyltransferase activity"/>
    <property type="evidence" value="ECO:0007669"/>
    <property type="project" value="UniProtKB-KW"/>
</dbReference>
<keyword evidence="4" id="KW-0812">Transmembrane</keyword>
<dbReference type="InterPro" id="IPR023296">
    <property type="entry name" value="Glyco_hydro_beta-prop_sf"/>
</dbReference>
<keyword evidence="4" id="KW-1133">Transmembrane helix</keyword>
<dbReference type="CDD" id="cd18614">
    <property type="entry name" value="GH130"/>
    <property type="match status" value="1"/>
</dbReference>
<gene>
    <name evidence="5" type="ORF">A2943_01765</name>
</gene>